<keyword evidence="2 5" id="KW-0418">Kinase</keyword>
<keyword evidence="2" id="KW-0067">ATP-binding</keyword>
<evidence type="ECO:0000256" key="2">
    <source>
        <dbReference type="HAMAP-Rule" id="MF_02128"/>
    </source>
</evidence>
<dbReference type="InterPro" id="IPR016188">
    <property type="entry name" value="PurM-like_N"/>
</dbReference>
<dbReference type="InterPro" id="IPR036676">
    <property type="entry name" value="PurM-like_C_sf"/>
</dbReference>
<organism evidence="5 6">
    <name type="scientific">Achromobacter piechaudii</name>
    <dbReference type="NCBI Taxonomy" id="72556"/>
    <lineage>
        <taxon>Bacteria</taxon>
        <taxon>Pseudomonadati</taxon>
        <taxon>Pseudomonadota</taxon>
        <taxon>Betaproteobacteria</taxon>
        <taxon>Burkholderiales</taxon>
        <taxon>Alcaligenaceae</taxon>
        <taxon>Achromobacter</taxon>
    </lineage>
</organism>
<comment type="miscellaneous">
    <text evidence="2">Reaction mechanism of ThiL seems to utilize a direct, inline transfer of the gamma-phosphate of ATP to TMP rather than a phosphorylated enzyme intermediate.</text>
</comment>
<keyword evidence="2" id="KW-0547">Nucleotide-binding</keyword>
<dbReference type="PANTHER" id="PTHR30270:SF0">
    <property type="entry name" value="THIAMINE-MONOPHOSPHATE KINASE"/>
    <property type="match status" value="1"/>
</dbReference>
<comment type="function">
    <text evidence="2">Catalyzes the ATP-dependent phosphorylation of thiamine-monophosphate (TMP) to form thiamine-pyrophosphate (TPP), the active form of vitamin B1.</text>
</comment>
<proteinExistence type="inferred from homology"/>
<dbReference type="GO" id="GO:0005524">
    <property type="term" value="F:ATP binding"/>
    <property type="evidence" value="ECO:0007669"/>
    <property type="project" value="UniProtKB-UniRule"/>
</dbReference>
<dbReference type="UniPathway" id="UPA00060">
    <property type="reaction ID" value="UER00142"/>
</dbReference>
<dbReference type="Pfam" id="PF00586">
    <property type="entry name" value="AIRS"/>
    <property type="match status" value="1"/>
</dbReference>
<dbReference type="GO" id="GO:0009228">
    <property type="term" value="P:thiamine biosynthetic process"/>
    <property type="evidence" value="ECO:0007669"/>
    <property type="project" value="UniProtKB-KW"/>
</dbReference>
<dbReference type="InterPro" id="IPR036921">
    <property type="entry name" value="PurM-like_N_sf"/>
</dbReference>
<dbReference type="EC" id="2.7.4.16" evidence="2"/>
<feature type="binding site" evidence="2">
    <location>
        <position position="26"/>
    </location>
    <ligand>
        <name>Mg(2+)</name>
        <dbReference type="ChEBI" id="CHEBI:18420"/>
        <label>4</label>
    </ligand>
</feature>
<reference evidence="5 6" key="1">
    <citation type="submission" date="2020-04" db="EMBL/GenBank/DDBJ databases">
        <authorList>
            <person name="De Canck E."/>
        </authorList>
    </citation>
    <scope>NUCLEOTIDE SEQUENCE [LARGE SCALE GENOMIC DNA]</scope>
    <source>
        <strain evidence="5 6">LMG 1861</strain>
    </source>
</reference>
<dbReference type="NCBIfam" id="TIGR01379">
    <property type="entry name" value="thiL"/>
    <property type="match status" value="1"/>
</dbReference>
<feature type="binding site" evidence="2">
    <location>
        <position position="41"/>
    </location>
    <ligand>
        <name>Mg(2+)</name>
        <dbReference type="ChEBI" id="CHEBI:18420"/>
        <label>4</label>
    </ligand>
</feature>
<dbReference type="SUPFAM" id="SSF55326">
    <property type="entry name" value="PurM N-terminal domain-like"/>
    <property type="match status" value="1"/>
</dbReference>
<comment type="caution">
    <text evidence="2">Lacks conserved residue(s) required for the propagation of feature annotation.</text>
</comment>
<dbReference type="InterPro" id="IPR010918">
    <property type="entry name" value="PurM-like_C_dom"/>
</dbReference>
<feature type="binding site" evidence="2">
    <location>
        <position position="315"/>
    </location>
    <ligand>
        <name>substrate</name>
    </ligand>
</feature>
<feature type="binding site" evidence="2">
    <location>
        <position position="43"/>
    </location>
    <ligand>
        <name>Mg(2+)</name>
        <dbReference type="ChEBI" id="CHEBI:18420"/>
        <label>1</label>
    </ligand>
</feature>
<feature type="binding site" evidence="2">
    <location>
        <position position="71"/>
    </location>
    <ligand>
        <name>Mg(2+)</name>
        <dbReference type="ChEBI" id="CHEBI:18420"/>
        <label>4</label>
    </ligand>
</feature>
<dbReference type="GO" id="GO:0009030">
    <property type="term" value="F:thiamine-phosphate kinase activity"/>
    <property type="evidence" value="ECO:0007669"/>
    <property type="project" value="UniProtKB-UniRule"/>
</dbReference>
<feature type="binding site" evidence="2">
    <location>
        <position position="211"/>
    </location>
    <ligand>
        <name>ATP</name>
        <dbReference type="ChEBI" id="CHEBI:30616"/>
    </ligand>
</feature>
<evidence type="ECO:0000313" key="5">
    <source>
        <dbReference type="EMBL" id="CAB3829554.1"/>
    </source>
</evidence>
<dbReference type="AlphaFoldDB" id="A0A6S7C3A6"/>
<dbReference type="CDD" id="cd02194">
    <property type="entry name" value="ThiL"/>
    <property type="match status" value="1"/>
</dbReference>
<feature type="domain" description="PurM-like C-terminal" evidence="4">
    <location>
        <begin position="186"/>
        <end position="301"/>
    </location>
</feature>
<dbReference type="EMBL" id="CADILD010000001">
    <property type="protein sequence ID" value="CAB3829554.1"/>
    <property type="molecule type" value="Genomic_DNA"/>
</dbReference>
<dbReference type="HAMAP" id="MF_02128">
    <property type="entry name" value="TMP_kinase"/>
    <property type="match status" value="1"/>
</dbReference>
<comment type="catalytic activity">
    <reaction evidence="2">
        <text>thiamine phosphate + ATP = thiamine diphosphate + ADP</text>
        <dbReference type="Rhea" id="RHEA:15913"/>
        <dbReference type="ChEBI" id="CHEBI:30616"/>
        <dbReference type="ChEBI" id="CHEBI:37575"/>
        <dbReference type="ChEBI" id="CHEBI:58937"/>
        <dbReference type="ChEBI" id="CHEBI:456216"/>
        <dbReference type="EC" id="2.7.4.16"/>
    </reaction>
</comment>
<evidence type="ECO:0000313" key="6">
    <source>
        <dbReference type="Proteomes" id="UP000494105"/>
    </source>
</evidence>
<keyword evidence="2" id="KW-0479">Metal-binding</keyword>
<feature type="binding site" evidence="2">
    <location>
        <position position="118"/>
    </location>
    <ligand>
        <name>Mg(2+)</name>
        <dbReference type="ChEBI" id="CHEBI:18420"/>
        <label>1</label>
    </ligand>
</feature>
<dbReference type="Pfam" id="PF02769">
    <property type="entry name" value="AIRS_C"/>
    <property type="match status" value="1"/>
</dbReference>
<gene>
    <name evidence="2 5" type="primary">thiL</name>
    <name evidence="5" type="ORF">LMG1861_00694</name>
</gene>
<dbReference type="Proteomes" id="UP000494105">
    <property type="component" value="Unassembled WGS sequence"/>
</dbReference>
<feature type="binding site" evidence="2">
    <location>
        <position position="71"/>
    </location>
    <ligand>
        <name>Mg(2+)</name>
        <dbReference type="ChEBI" id="CHEBI:18420"/>
        <label>3</label>
    </ligand>
</feature>
<feature type="binding site" evidence="2">
    <location>
        <position position="43"/>
    </location>
    <ligand>
        <name>Mg(2+)</name>
        <dbReference type="ChEBI" id="CHEBI:18420"/>
        <label>2</label>
    </ligand>
</feature>
<evidence type="ECO:0000259" key="3">
    <source>
        <dbReference type="Pfam" id="PF00586"/>
    </source>
</evidence>
<dbReference type="PIRSF" id="PIRSF005303">
    <property type="entry name" value="Thiam_monoph_kin"/>
    <property type="match status" value="1"/>
</dbReference>
<dbReference type="Gene3D" id="3.90.650.10">
    <property type="entry name" value="PurM-like C-terminal domain"/>
    <property type="match status" value="1"/>
</dbReference>
<feature type="binding site" evidence="2">
    <location>
        <position position="209"/>
    </location>
    <ligand>
        <name>Mg(2+)</name>
        <dbReference type="ChEBI" id="CHEBI:18420"/>
        <label>3</label>
    </ligand>
</feature>
<comment type="pathway">
    <text evidence="2">Cofactor biosynthesis; thiamine diphosphate biosynthesis; thiamine diphosphate from thiamine phosphate: step 1/1.</text>
</comment>
<comment type="similarity">
    <text evidence="2">Belongs to the thiamine-monophosphate kinase family.</text>
</comment>
<feature type="binding site" evidence="2">
    <location>
        <begin position="117"/>
        <end position="118"/>
    </location>
    <ligand>
        <name>ATP</name>
        <dbReference type="ChEBI" id="CHEBI:30616"/>
    </ligand>
</feature>
<dbReference type="GO" id="GO:0009229">
    <property type="term" value="P:thiamine diphosphate biosynthetic process"/>
    <property type="evidence" value="ECO:0007669"/>
    <property type="project" value="UniProtKB-UniRule"/>
</dbReference>
<dbReference type="RefSeq" id="WP_175127696.1">
    <property type="nucleotide sequence ID" value="NZ_CADILD010000001.1"/>
</dbReference>
<sequence>MASEFDLIARYFTRPAPAGLLGVGDDCALFPVPAGEQVATSTDLLLEGRHFFPDVDPRALGHKALAVNLSDLAAMGARPIGCVLGLALPRLDEPWLAAFAAGFHALADAHGCPLIGGDTTRSAHDLAISVTVFGAVPPGQALRRAGAKVGDDIWVSGELGAADVAYRLLDGQYPANPALLAATRNALEWPEPQVALGLALRGVANAAIDLSDGLLQDLGHILAASRLGATLEYARLPVAAAVAALDDAPRRRAVLGGGDVYQLCFTAPAAQRQAVLAAASAAGALVTRVGQTQADPGLRVLDDQGQPLADLPAGFDHFPAA</sequence>
<dbReference type="Gene3D" id="3.30.1330.10">
    <property type="entry name" value="PurM-like, N-terminal domain"/>
    <property type="match status" value="1"/>
</dbReference>
<feature type="binding site" evidence="2">
    <location>
        <position position="212"/>
    </location>
    <ligand>
        <name>Mg(2+)</name>
        <dbReference type="ChEBI" id="CHEBI:18420"/>
        <label>5</label>
    </ligand>
</feature>
<feature type="binding site" evidence="2">
    <location>
        <position position="42"/>
    </location>
    <ligand>
        <name>Mg(2+)</name>
        <dbReference type="ChEBI" id="CHEBI:18420"/>
        <label>1</label>
    </ligand>
</feature>
<feature type="binding site" evidence="2">
    <location>
        <position position="26"/>
    </location>
    <ligand>
        <name>Mg(2+)</name>
        <dbReference type="ChEBI" id="CHEBI:18420"/>
        <label>3</label>
    </ligand>
</feature>
<dbReference type="InterPro" id="IPR006283">
    <property type="entry name" value="ThiL-like"/>
</dbReference>
<keyword evidence="1 2" id="KW-0784">Thiamine biosynthesis</keyword>
<evidence type="ECO:0000259" key="4">
    <source>
        <dbReference type="Pfam" id="PF02769"/>
    </source>
</evidence>
<protein>
    <recommendedName>
        <fullName evidence="2">Thiamine-monophosphate kinase</fullName>
        <shortName evidence="2">TMP kinase</shortName>
        <shortName evidence="2">Thiamine-phosphate kinase</shortName>
        <ecNumber evidence="2">2.7.4.16</ecNumber>
    </recommendedName>
</protein>
<feature type="binding site" evidence="2">
    <location>
        <position position="50"/>
    </location>
    <ligand>
        <name>substrate</name>
    </ligand>
</feature>
<keyword evidence="2 5" id="KW-0808">Transferase</keyword>
<feature type="domain" description="PurM-like N-terminal" evidence="3">
    <location>
        <begin position="24"/>
        <end position="136"/>
    </location>
</feature>
<feature type="binding site" evidence="2">
    <location>
        <position position="259"/>
    </location>
    <ligand>
        <name>substrate</name>
    </ligand>
</feature>
<feature type="binding site" evidence="2">
    <location>
        <position position="144"/>
    </location>
    <ligand>
        <name>ATP</name>
        <dbReference type="ChEBI" id="CHEBI:30616"/>
    </ligand>
</feature>
<dbReference type="PANTHER" id="PTHR30270">
    <property type="entry name" value="THIAMINE-MONOPHOSPHATE KINASE"/>
    <property type="match status" value="1"/>
</dbReference>
<name>A0A6S7C3A6_9BURK</name>
<accession>A0A6S7C3A6</accession>
<evidence type="ECO:0000256" key="1">
    <source>
        <dbReference type="ARBA" id="ARBA00022977"/>
    </source>
</evidence>
<dbReference type="SUPFAM" id="SSF56042">
    <property type="entry name" value="PurM C-terminal domain-like"/>
    <property type="match status" value="1"/>
</dbReference>
<dbReference type="GO" id="GO:0000287">
    <property type="term" value="F:magnesium ion binding"/>
    <property type="evidence" value="ECO:0007669"/>
    <property type="project" value="UniProtKB-UniRule"/>
</dbReference>
<keyword evidence="2" id="KW-0460">Magnesium</keyword>
<feature type="binding site" evidence="2">
    <location>
        <position position="71"/>
    </location>
    <ligand>
        <name>Mg(2+)</name>
        <dbReference type="ChEBI" id="CHEBI:18420"/>
        <label>2</label>
    </ligand>
</feature>